<proteinExistence type="inferred from homology"/>
<protein>
    <recommendedName>
        <fullName evidence="6">Exportin-1 C-terminal domain-containing protein</fullName>
    </recommendedName>
</protein>
<keyword evidence="5" id="KW-0539">Nucleus</keyword>
<evidence type="ECO:0000256" key="5">
    <source>
        <dbReference type="ARBA" id="ARBA00023242"/>
    </source>
</evidence>
<comment type="caution">
    <text evidence="7">The sequence shown here is derived from an EMBL/GenBank/DDBJ whole genome shotgun (WGS) entry which is preliminary data.</text>
</comment>
<dbReference type="GO" id="GO:0000055">
    <property type="term" value="P:ribosomal large subunit export from nucleus"/>
    <property type="evidence" value="ECO:0007669"/>
    <property type="project" value="TreeGrafter"/>
</dbReference>
<keyword evidence="8" id="KW-1185">Reference proteome</keyword>
<keyword evidence="4" id="KW-0653">Protein transport</keyword>
<dbReference type="GO" id="GO:0005737">
    <property type="term" value="C:cytoplasm"/>
    <property type="evidence" value="ECO:0007669"/>
    <property type="project" value="TreeGrafter"/>
</dbReference>
<reference evidence="7" key="1">
    <citation type="submission" date="2020-09" db="EMBL/GenBank/DDBJ databases">
        <authorList>
            <person name="Kikuchi T."/>
        </authorList>
    </citation>
    <scope>NUCLEOTIDE SEQUENCE</scope>
    <source>
        <strain evidence="7">SH1</strain>
    </source>
</reference>
<comment type="subcellular location">
    <subcellularLocation>
        <location evidence="1">Nucleus</location>
    </subcellularLocation>
</comment>
<dbReference type="InterPro" id="IPR014877">
    <property type="entry name" value="XPO1_C_dom"/>
</dbReference>
<dbReference type="PANTHER" id="PTHR11223:SF2">
    <property type="entry name" value="EXPORTIN-1"/>
    <property type="match status" value="1"/>
</dbReference>
<dbReference type="AlphaFoldDB" id="A0A811KQ99"/>
<dbReference type="GO" id="GO:0006611">
    <property type="term" value="P:protein export from nucleus"/>
    <property type="evidence" value="ECO:0007669"/>
    <property type="project" value="InterPro"/>
</dbReference>
<accession>A0A811KQ99</accession>
<dbReference type="SMART" id="SM01102">
    <property type="entry name" value="CRM1_C"/>
    <property type="match status" value="1"/>
</dbReference>
<evidence type="ECO:0000313" key="7">
    <source>
        <dbReference type="EMBL" id="CAD5217491.1"/>
    </source>
</evidence>
<dbReference type="Proteomes" id="UP000783686">
    <property type="component" value="Unassembled WGS sequence"/>
</dbReference>
<dbReference type="InterPro" id="IPR045065">
    <property type="entry name" value="XPO1/5"/>
</dbReference>
<feature type="domain" description="Exportin-1 C-terminal" evidence="6">
    <location>
        <begin position="71"/>
        <end position="314"/>
    </location>
</feature>
<dbReference type="Proteomes" id="UP000614601">
    <property type="component" value="Unassembled WGS sequence"/>
</dbReference>
<dbReference type="EMBL" id="CAJFCW020000003">
    <property type="protein sequence ID" value="CAG9107886.1"/>
    <property type="molecule type" value="Genomic_DNA"/>
</dbReference>
<dbReference type="GO" id="GO:0005049">
    <property type="term" value="F:nuclear export signal receptor activity"/>
    <property type="evidence" value="ECO:0007669"/>
    <property type="project" value="InterPro"/>
</dbReference>
<gene>
    <name evidence="7" type="ORF">BOKJ2_LOCUS7114</name>
</gene>
<evidence type="ECO:0000256" key="2">
    <source>
        <dbReference type="ARBA" id="ARBA00009466"/>
    </source>
</evidence>
<evidence type="ECO:0000259" key="6">
    <source>
        <dbReference type="SMART" id="SM01102"/>
    </source>
</evidence>
<evidence type="ECO:0000256" key="1">
    <source>
        <dbReference type="ARBA" id="ARBA00004123"/>
    </source>
</evidence>
<dbReference type="EMBL" id="CAJFDH010000003">
    <property type="protein sequence ID" value="CAD5217491.1"/>
    <property type="molecule type" value="Genomic_DNA"/>
</dbReference>
<dbReference type="Pfam" id="PF08767">
    <property type="entry name" value="CRM1_C"/>
    <property type="match status" value="1"/>
</dbReference>
<dbReference type="InterPro" id="IPR016024">
    <property type="entry name" value="ARM-type_fold"/>
</dbReference>
<dbReference type="Gene3D" id="1.25.10.10">
    <property type="entry name" value="Leucine-rich Repeat Variant"/>
    <property type="match status" value="1"/>
</dbReference>
<evidence type="ECO:0000313" key="8">
    <source>
        <dbReference type="Proteomes" id="UP000614601"/>
    </source>
</evidence>
<name>A0A811KQ99_9BILA</name>
<keyword evidence="3" id="KW-0813">Transport</keyword>
<evidence type="ECO:0000256" key="4">
    <source>
        <dbReference type="ARBA" id="ARBA00022927"/>
    </source>
</evidence>
<comment type="similarity">
    <text evidence="2">Belongs to the exportin family.</text>
</comment>
<dbReference type="SUPFAM" id="SSF48371">
    <property type="entry name" value="ARM repeat"/>
    <property type="match status" value="1"/>
</dbReference>
<dbReference type="GO" id="GO:0000056">
    <property type="term" value="P:ribosomal small subunit export from nucleus"/>
    <property type="evidence" value="ECO:0007669"/>
    <property type="project" value="TreeGrafter"/>
</dbReference>
<organism evidence="7 8">
    <name type="scientific">Bursaphelenchus okinawaensis</name>
    <dbReference type="NCBI Taxonomy" id="465554"/>
    <lineage>
        <taxon>Eukaryota</taxon>
        <taxon>Metazoa</taxon>
        <taxon>Ecdysozoa</taxon>
        <taxon>Nematoda</taxon>
        <taxon>Chromadorea</taxon>
        <taxon>Rhabditida</taxon>
        <taxon>Tylenchina</taxon>
        <taxon>Tylenchomorpha</taxon>
        <taxon>Aphelenchoidea</taxon>
        <taxon>Aphelenchoididae</taxon>
        <taxon>Bursaphelenchus</taxon>
    </lineage>
</organism>
<evidence type="ECO:0000256" key="3">
    <source>
        <dbReference type="ARBA" id="ARBA00022448"/>
    </source>
</evidence>
<dbReference type="PANTHER" id="PTHR11223">
    <property type="entry name" value="EXPORTIN 1/5"/>
    <property type="match status" value="1"/>
</dbReference>
<dbReference type="GO" id="GO:0005634">
    <property type="term" value="C:nucleus"/>
    <property type="evidence" value="ECO:0007669"/>
    <property type="project" value="UniProtKB-SubCell"/>
</dbReference>
<dbReference type="InterPro" id="IPR011989">
    <property type="entry name" value="ARM-like"/>
</dbReference>
<sequence length="315" mass="36382">MGHLIEYGVWAVPFNLNLCMAKPNRKWSQLVETSNANPQLLHGSDFLHDLIRVLKLNVTTCHSLVLKFLPQMEHIFKEVISMYKFISTTISGLVQEQGTEVSKQPIVNLMRTVKRESLNLTSTWIARTSGCRWIDLKGVSKANGRNFVAQVFDHVVLAFIDVVLRDYKNSVPDSRKPKVFTLRTITMIAFKEKFACHFEKIMEIVLVPTSEMIQDENLHYPELCVDFIQMLYLATTWSFGNVIQLPEKMLGLIVQSLRWALQHTIRTVAKIGIQMITEFVKRLREYPQQQRQTTILHQVLHGESNNDLILSFLKI</sequence>
<dbReference type="OrthoDB" id="27218at2759"/>